<comment type="similarity">
    <text evidence="7">Belongs to the LDH/MDH superfamily.</text>
</comment>
<dbReference type="InterPro" id="IPR011275">
    <property type="entry name" value="Malate_DH_type3"/>
</dbReference>
<dbReference type="InterPro" id="IPR001236">
    <property type="entry name" value="Lactate/malate_DH_N"/>
</dbReference>
<evidence type="ECO:0000256" key="6">
    <source>
        <dbReference type="PIRSR" id="PIRSR000102-3"/>
    </source>
</evidence>
<dbReference type="EC" id="1.1.1.37" evidence="10"/>
<keyword evidence="1" id="KW-0816">Tricarboxylic acid cycle</keyword>
<dbReference type="FunFam" id="3.40.50.720:FF:000018">
    <property type="entry name" value="Malate dehydrogenase"/>
    <property type="match status" value="1"/>
</dbReference>
<feature type="binding site" evidence="5">
    <location>
        <position position="122"/>
    </location>
    <ligand>
        <name>substrate</name>
    </ligand>
</feature>
<feature type="binding site" evidence="6">
    <location>
        <begin position="120"/>
        <end position="122"/>
    </location>
    <ligand>
        <name>NAD(+)</name>
        <dbReference type="ChEBI" id="CHEBI:57540"/>
    </ligand>
</feature>
<evidence type="ECO:0000259" key="8">
    <source>
        <dbReference type="Pfam" id="PF00056"/>
    </source>
</evidence>
<evidence type="ECO:0000256" key="5">
    <source>
        <dbReference type="PIRSR" id="PIRSR000102-2"/>
    </source>
</evidence>
<feature type="binding site" evidence="5">
    <location>
        <position position="153"/>
    </location>
    <ligand>
        <name>substrate</name>
    </ligand>
</feature>
<evidence type="ECO:0000256" key="1">
    <source>
        <dbReference type="ARBA" id="ARBA00022532"/>
    </source>
</evidence>
<dbReference type="EMBL" id="PFGP01000008">
    <property type="protein sequence ID" value="PIW66987.1"/>
    <property type="molecule type" value="Genomic_DNA"/>
</dbReference>
<dbReference type="GO" id="GO:0004459">
    <property type="term" value="F:L-lactate dehydrogenase (NAD+) activity"/>
    <property type="evidence" value="ECO:0007669"/>
    <property type="project" value="TreeGrafter"/>
</dbReference>
<dbReference type="CDD" id="cd01339">
    <property type="entry name" value="LDH-like_MDH"/>
    <property type="match status" value="1"/>
</dbReference>
<keyword evidence="3 6" id="KW-0520">NAD</keyword>
<proteinExistence type="inferred from homology"/>
<evidence type="ECO:0000313" key="11">
    <source>
        <dbReference type="Proteomes" id="UP000231267"/>
    </source>
</evidence>
<dbReference type="NCBIfam" id="NF004863">
    <property type="entry name" value="PRK06223.1"/>
    <property type="match status" value="1"/>
</dbReference>
<dbReference type="AlphaFoldDB" id="A0A2J0LT44"/>
<dbReference type="GO" id="GO:0030060">
    <property type="term" value="F:L-malate dehydrogenase (NAD+) activity"/>
    <property type="evidence" value="ECO:0007669"/>
    <property type="project" value="UniProtKB-EC"/>
</dbReference>
<evidence type="ECO:0000256" key="4">
    <source>
        <dbReference type="PIRSR" id="PIRSR000102-1"/>
    </source>
</evidence>
<protein>
    <submittedName>
        <fullName evidence="10">Malate dehydrogenase</fullName>
        <ecNumber evidence="10">1.1.1.37</ecNumber>
    </submittedName>
</protein>
<dbReference type="InterPro" id="IPR036291">
    <property type="entry name" value="NAD(P)-bd_dom_sf"/>
</dbReference>
<dbReference type="Pfam" id="PF00056">
    <property type="entry name" value="Ldh_1_N"/>
    <property type="match status" value="1"/>
</dbReference>
<comment type="caution">
    <text evidence="10">The sequence shown here is derived from an EMBL/GenBank/DDBJ whole genome shotgun (WGS) entry which is preliminary data.</text>
</comment>
<dbReference type="Gene3D" id="3.40.50.720">
    <property type="entry name" value="NAD(P)-binding Rossmann-like Domain"/>
    <property type="match status" value="1"/>
</dbReference>
<dbReference type="GO" id="GO:0006099">
    <property type="term" value="P:tricarboxylic acid cycle"/>
    <property type="evidence" value="ECO:0007669"/>
    <property type="project" value="UniProtKB-KW"/>
</dbReference>
<feature type="binding site" evidence="5">
    <location>
        <position position="84"/>
    </location>
    <ligand>
        <name>substrate</name>
    </ligand>
</feature>
<feature type="binding site" evidence="6">
    <location>
        <position position="35"/>
    </location>
    <ligand>
        <name>NAD(+)</name>
        <dbReference type="ChEBI" id="CHEBI:57540"/>
    </ligand>
</feature>
<name>A0A2J0LT44_9BACT</name>
<feature type="domain" description="Lactate/malate dehydrogenase N-terminal" evidence="8">
    <location>
        <begin position="6"/>
        <end position="144"/>
    </location>
</feature>
<dbReference type="SUPFAM" id="SSF56327">
    <property type="entry name" value="LDH C-terminal domain-like"/>
    <property type="match status" value="1"/>
</dbReference>
<feature type="binding site" evidence="5">
    <location>
        <position position="90"/>
    </location>
    <ligand>
        <name>substrate</name>
    </ligand>
</feature>
<feature type="active site" description="Proton acceptor" evidence="4">
    <location>
        <position position="177"/>
    </location>
</feature>
<accession>A0A2J0LT44</accession>
<dbReference type="PANTHER" id="PTHR43128">
    <property type="entry name" value="L-2-HYDROXYCARBOXYLATE DEHYDROGENASE (NAD(P)(+))"/>
    <property type="match status" value="1"/>
</dbReference>
<gene>
    <name evidence="10" type="ORF">COW11_00385</name>
</gene>
<evidence type="ECO:0000256" key="7">
    <source>
        <dbReference type="RuleBase" id="RU003369"/>
    </source>
</evidence>
<evidence type="ECO:0000256" key="2">
    <source>
        <dbReference type="ARBA" id="ARBA00023002"/>
    </source>
</evidence>
<sequence length="311" mass="33273">MKNLPKISIIGAGNVGATTAMMIAEAELANIALFDVAKAMAKAKSIDMSHALAAKSLNIKIEPIDDYKGISGSSIVVVTAGFPRKPGMSRDDLLKANADIIKSVSKEIKKYAPGAIVIIVTNPLDVMAYLSYKITGFNHSRVLGMAGVLDSARLTDFIAARLNVKRSDIESTVLGSHGELMVPVYSQTMLNNKPLTDILQQKDLDELSALTKNAGAQIVSLLGTGSAYYGPAASVFEMVKAILLDNKTTHCACSYLQGEYGLRDVYIGVPCVLGKKGIERVVELKLTKPESDVLAKSAESIKAMIRKLEIN</sequence>
<dbReference type="Proteomes" id="UP000231267">
    <property type="component" value="Unassembled WGS sequence"/>
</dbReference>
<reference evidence="10 11" key="1">
    <citation type="submission" date="2017-09" db="EMBL/GenBank/DDBJ databases">
        <title>Depth-based differentiation of microbial function through sediment-hosted aquifers and enrichment of novel symbionts in the deep terrestrial subsurface.</title>
        <authorList>
            <person name="Probst A.J."/>
            <person name="Ladd B."/>
            <person name="Jarett J.K."/>
            <person name="Geller-Mcgrath D.E."/>
            <person name="Sieber C.M."/>
            <person name="Emerson J.B."/>
            <person name="Anantharaman K."/>
            <person name="Thomas B.C."/>
            <person name="Malmstrom R."/>
            <person name="Stieglmeier M."/>
            <person name="Klingl A."/>
            <person name="Woyke T."/>
            <person name="Ryan C.M."/>
            <person name="Banfield J.F."/>
        </authorList>
    </citation>
    <scope>NUCLEOTIDE SEQUENCE [LARGE SCALE GENOMIC DNA]</scope>
    <source>
        <strain evidence="10">CG12_big_fil_rev_8_21_14_0_65_43_15</strain>
    </source>
</reference>
<feature type="binding site" evidence="6">
    <location>
        <position position="97"/>
    </location>
    <ligand>
        <name>NAD(+)</name>
        <dbReference type="ChEBI" id="CHEBI:57540"/>
    </ligand>
</feature>
<keyword evidence="2 7" id="KW-0560">Oxidoreductase</keyword>
<dbReference type="Pfam" id="PF02866">
    <property type="entry name" value="Ldh_1_C"/>
    <property type="match status" value="1"/>
</dbReference>
<dbReference type="PANTHER" id="PTHR43128:SF16">
    <property type="entry name" value="L-LACTATE DEHYDROGENASE"/>
    <property type="match status" value="1"/>
</dbReference>
<dbReference type="InterPro" id="IPR022383">
    <property type="entry name" value="Lactate/malate_DH_C"/>
</dbReference>
<dbReference type="GO" id="GO:0006089">
    <property type="term" value="P:lactate metabolic process"/>
    <property type="evidence" value="ECO:0007669"/>
    <property type="project" value="TreeGrafter"/>
</dbReference>
<evidence type="ECO:0000256" key="3">
    <source>
        <dbReference type="ARBA" id="ARBA00023027"/>
    </source>
</evidence>
<dbReference type="PRINTS" id="PR00086">
    <property type="entry name" value="LLDHDRGNASE"/>
</dbReference>
<dbReference type="InterPro" id="IPR015955">
    <property type="entry name" value="Lactate_DH/Glyco_Ohase_4_C"/>
</dbReference>
<dbReference type="InterPro" id="IPR001557">
    <property type="entry name" value="L-lactate/malate_DH"/>
</dbReference>
<dbReference type="SUPFAM" id="SSF51735">
    <property type="entry name" value="NAD(P)-binding Rossmann-fold domains"/>
    <property type="match status" value="1"/>
</dbReference>
<evidence type="ECO:0000259" key="9">
    <source>
        <dbReference type="Pfam" id="PF02866"/>
    </source>
</evidence>
<feature type="domain" description="Lactate/malate dehydrogenase C-terminal" evidence="9">
    <location>
        <begin position="149"/>
        <end position="307"/>
    </location>
</feature>
<dbReference type="Gene3D" id="3.90.110.10">
    <property type="entry name" value="Lactate dehydrogenase/glycoside hydrolase, family 4, C-terminal"/>
    <property type="match status" value="1"/>
</dbReference>
<feature type="binding site" evidence="6">
    <location>
        <begin position="11"/>
        <end position="16"/>
    </location>
    <ligand>
        <name>NAD(+)</name>
        <dbReference type="ChEBI" id="CHEBI:57540"/>
    </ligand>
</feature>
<dbReference type="PIRSF" id="PIRSF000102">
    <property type="entry name" value="Lac_mal_DH"/>
    <property type="match status" value="1"/>
</dbReference>
<organism evidence="10 11">
    <name type="scientific">Candidatus Taenaricola geysiri</name>
    <dbReference type="NCBI Taxonomy" id="1974752"/>
    <lineage>
        <taxon>Bacteria</taxon>
        <taxon>Pseudomonadati</taxon>
        <taxon>Candidatus Omnitrophota</taxon>
        <taxon>Candidatus Taenaricola</taxon>
    </lineage>
</organism>
<evidence type="ECO:0000313" key="10">
    <source>
        <dbReference type="EMBL" id="PIW66987.1"/>
    </source>
</evidence>